<name>A0A1I2DM14_9BACL</name>
<protein>
    <submittedName>
        <fullName evidence="1">Uncharacterized protein</fullName>
    </submittedName>
</protein>
<dbReference type="AlphaFoldDB" id="A0A1I2DM14"/>
<gene>
    <name evidence="1" type="ORF">SAMN04487969_10785</name>
</gene>
<dbReference type="EMBL" id="FONN01000007">
    <property type="protein sequence ID" value="SFE81468.1"/>
    <property type="molecule type" value="Genomic_DNA"/>
</dbReference>
<accession>A0A1I2DM14</accession>
<organism evidence="1 2">
    <name type="scientific">Paenibacillus algorifonticola</name>
    <dbReference type="NCBI Taxonomy" id="684063"/>
    <lineage>
        <taxon>Bacteria</taxon>
        <taxon>Bacillati</taxon>
        <taxon>Bacillota</taxon>
        <taxon>Bacilli</taxon>
        <taxon>Bacillales</taxon>
        <taxon>Paenibacillaceae</taxon>
        <taxon>Paenibacillus</taxon>
    </lineage>
</organism>
<keyword evidence="2" id="KW-1185">Reference proteome</keyword>
<evidence type="ECO:0000313" key="2">
    <source>
        <dbReference type="Proteomes" id="UP000183410"/>
    </source>
</evidence>
<sequence length="50" mass="5604">MIGYENEGMSNRMYLQIVVYLPVDEPAHQAFENLGCPPLGGESYTKKSLL</sequence>
<evidence type="ECO:0000313" key="1">
    <source>
        <dbReference type="EMBL" id="SFE81468.1"/>
    </source>
</evidence>
<reference evidence="2" key="1">
    <citation type="submission" date="2016-10" db="EMBL/GenBank/DDBJ databases">
        <authorList>
            <person name="Varghese N."/>
            <person name="Submissions S."/>
        </authorList>
    </citation>
    <scope>NUCLEOTIDE SEQUENCE [LARGE SCALE GENOMIC DNA]</scope>
    <source>
        <strain evidence="2">CGMCC 1.10223</strain>
    </source>
</reference>
<dbReference type="Proteomes" id="UP000183410">
    <property type="component" value="Unassembled WGS sequence"/>
</dbReference>
<proteinExistence type="predicted"/>